<protein>
    <submittedName>
        <fullName evidence="2">Adenylate/guanylate cyclase domain-containing protein</fullName>
    </submittedName>
</protein>
<dbReference type="OrthoDB" id="27092at2"/>
<feature type="domain" description="Guanylate cyclase" evidence="1">
    <location>
        <begin position="295"/>
        <end position="402"/>
    </location>
</feature>
<proteinExistence type="predicted"/>
<dbReference type="PANTHER" id="PTHR43433:SF8">
    <property type="entry name" value="BIFUNCTIONAL LIPASE_ADENYLATE CYCLASE LIPJ"/>
    <property type="match status" value="1"/>
</dbReference>
<dbReference type="SUPFAM" id="SSF53474">
    <property type="entry name" value="alpha/beta-Hydrolases"/>
    <property type="match status" value="1"/>
</dbReference>
<accession>A0A3N0DT27</accession>
<dbReference type="Pfam" id="PF00211">
    <property type="entry name" value="Guanylate_cyc"/>
    <property type="match status" value="1"/>
</dbReference>
<dbReference type="Gene3D" id="3.30.70.1230">
    <property type="entry name" value="Nucleotide cyclase"/>
    <property type="match status" value="1"/>
</dbReference>
<dbReference type="Gene3D" id="3.40.50.1820">
    <property type="entry name" value="alpha/beta hydrolase"/>
    <property type="match status" value="1"/>
</dbReference>
<dbReference type="Proteomes" id="UP000277094">
    <property type="component" value="Unassembled WGS sequence"/>
</dbReference>
<dbReference type="RefSeq" id="WP_123233297.1">
    <property type="nucleotide sequence ID" value="NZ_RJSG01000002.1"/>
</dbReference>
<reference evidence="2 3" key="1">
    <citation type="submission" date="2018-11" db="EMBL/GenBank/DDBJ databases">
        <authorList>
            <person name="Li F."/>
        </authorList>
    </citation>
    <scope>NUCLEOTIDE SEQUENCE [LARGE SCALE GENOMIC DNA]</scope>
    <source>
        <strain evidence="2 3">KIS18-7</strain>
    </source>
</reference>
<gene>
    <name evidence="2" type="ORF">EFL95_06920</name>
</gene>
<evidence type="ECO:0000259" key="1">
    <source>
        <dbReference type="PROSITE" id="PS50125"/>
    </source>
</evidence>
<dbReference type="CDD" id="cd07302">
    <property type="entry name" value="CHD"/>
    <property type="match status" value="1"/>
</dbReference>
<name>A0A3N0DT27_9ACTN</name>
<dbReference type="PRINTS" id="PR00111">
    <property type="entry name" value="ABHYDROLASE"/>
</dbReference>
<keyword evidence="3" id="KW-1185">Reference proteome</keyword>
<dbReference type="InterPro" id="IPR050471">
    <property type="entry name" value="AB_hydrolase"/>
</dbReference>
<evidence type="ECO:0000313" key="2">
    <source>
        <dbReference type="EMBL" id="RNL78795.1"/>
    </source>
</evidence>
<dbReference type="InterPro" id="IPR000073">
    <property type="entry name" value="AB_hydrolase_1"/>
</dbReference>
<dbReference type="Pfam" id="PF00561">
    <property type="entry name" value="Abhydrolase_1"/>
    <property type="match status" value="1"/>
</dbReference>
<dbReference type="AlphaFoldDB" id="A0A3N0DT27"/>
<dbReference type="GO" id="GO:0035556">
    <property type="term" value="P:intracellular signal transduction"/>
    <property type="evidence" value="ECO:0007669"/>
    <property type="project" value="InterPro"/>
</dbReference>
<dbReference type="InterPro" id="IPR029787">
    <property type="entry name" value="Nucleotide_cyclase"/>
</dbReference>
<dbReference type="PANTHER" id="PTHR43433">
    <property type="entry name" value="HYDROLASE, ALPHA/BETA FOLD FAMILY PROTEIN"/>
    <property type="match status" value="1"/>
</dbReference>
<evidence type="ECO:0000313" key="3">
    <source>
        <dbReference type="Proteomes" id="UP000277094"/>
    </source>
</evidence>
<organism evidence="2 3">
    <name type="scientific">Nocardioides marmorisolisilvae</name>
    <dbReference type="NCBI Taxonomy" id="1542737"/>
    <lineage>
        <taxon>Bacteria</taxon>
        <taxon>Bacillati</taxon>
        <taxon>Actinomycetota</taxon>
        <taxon>Actinomycetes</taxon>
        <taxon>Propionibacteriales</taxon>
        <taxon>Nocardioidaceae</taxon>
        <taxon>Nocardioides</taxon>
    </lineage>
</organism>
<dbReference type="SUPFAM" id="SSF55073">
    <property type="entry name" value="Nucleotide cyclase"/>
    <property type="match status" value="1"/>
</dbReference>
<dbReference type="InterPro" id="IPR001054">
    <property type="entry name" value="A/G_cyclase"/>
</dbReference>
<dbReference type="InterPro" id="IPR029058">
    <property type="entry name" value="AB_hydrolase_fold"/>
</dbReference>
<dbReference type="EMBL" id="RJSG01000002">
    <property type="protein sequence ID" value="RNL78795.1"/>
    <property type="molecule type" value="Genomic_DNA"/>
</dbReference>
<dbReference type="PROSITE" id="PS50125">
    <property type="entry name" value="GUANYLATE_CYCLASE_2"/>
    <property type="match status" value="1"/>
</dbReference>
<comment type="caution">
    <text evidence="2">The sequence shown here is derived from an EMBL/GenBank/DDBJ whole genome shotgun (WGS) entry which is preliminary data.</text>
</comment>
<dbReference type="GO" id="GO:0004016">
    <property type="term" value="F:adenylate cyclase activity"/>
    <property type="evidence" value="ECO:0007669"/>
    <property type="project" value="UniProtKB-ARBA"/>
</dbReference>
<dbReference type="GO" id="GO:0009190">
    <property type="term" value="P:cyclic nucleotide biosynthetic process"/>
    <property type="evidence" value="ECO:0007669"/>
    <property type="project" value="InterPro"/>
</dbReference>
<sequence length="451" mass="48014">MSATPRIGYAPRGDGAHIGYSVLGDGPVMVFWPGGTISAAALFEEPRCARAQRRLATFATTVAVDRPGVGYSDSLGPGVAPTIEQMAGDVLAVLDHLGVEKAVLSANGWDSQAMVHLAVEHPERVEKLILLAFSPCPLTGPDWPHGVPLEIIGAIQEEVAAPGEGRTPQDITSLMAPTQAGDRDLQHWFEEGGRVGPRTAEAHILATLQMDVRPLLPRITVPTIVLHSTGDRWVPVEGARFCAEQVPGAQLVEFDSPDHLFFTDLLEERMSAIEAFVESGLDSAAPAHAKRRLMTVLFTDLVGSTEQLSATADHRWSALLDEVDSTVNRHVRRHDGRVCKNLGDGHLALFERPSDAVGAALDLSRAMNTLGTPIRAGVHIGEVELRGDDVAGIAVHVGARVSALAAAGEVLVTRTVADLIAGSPYRAEDAGEHDLKGLPGSWNLFRVAAAR</sequence>